<dbReference type="EMBL" id="JAIFTL010000299">
    <property type="protein sequence ID" value="KAG9320345.1"/>
    <property type="molecule type" value="Genomic_DNA"/>
</dbReference>
<organism evidence="2 3">
    <name type="scientific">Mortierella alpina</name>
    <name type="common">Oleaginous fungus</name>
    <name type="synonym">Mortierella renispora</name>
    <dbReference type="NCBI Taxonomy" id="64518"/>
    <lineage>
        <taxon>Eukaryota</taxon>
        <taxon>Fungi</taxon>
        <taxon>Fungi incertae sedis</taxon>
        <taxon>Mucoromycota</taxon>
        <taxon>Mortierellomycotina</taxon>
        <taxon>Mortierellomycetes</taxon>
        <taxon>Mortierellales</taxon>
        <taxon>Mortierellaceae</taxon>
        <taxon>Mortierella</taxon>
    </lineage>
</organism>
<feature type="domain" description="CRAL-TRIO" evidence="1">
    <location>
        <begin position="1"/>
        <end position="112"/>
    </location>
</feature>
<reference evidence="2" key="1">
    <citation type="submission" date="2021-07" db="EMBL/GenBank/DDBJ databases">
        <title>Draft genome of Mortierella alpina, strain LL118, isolated from an aspen leaf litter sample.</title>
        <authorList>
            <person name="Yang S."/>
            <person name="Vinatzer B.A."/>
        </authorList>
    </citation>
    <scope>NUCLEOTIDE SEQUENCE</scope>
    <source>
        <strain evidence="2">LL118</strain>
    </source>
</reference>
<evidence type="ECO:0000313" key="3">
    <source>
        <dbReference type="Proteomes" id="UP000717515"/>
    </source>
</evidence>
<gene>
    <name evidence="2" type="ORF">KVV02_000102</name>
</gene>
<dbReference type="PANTHER" id="PTHR46590:SF1">
    <property type="entry name" value="PHOSPHATIDYLINOSITOL TRANSFER PROTEIN CSR1"/>
    <property type="match status" value="1"/>
</dbReference>
<dbReference type="InterPro" id="IPR036865">
    <property type="entry name" value="CRAL-TRIO_dom_sf"/>
</dbReference>
<dbReference type="Pfam" id="PF00650">
    <property type="entry name" value="CRAL_TRIO"/>
    <property type="match status" value="1"/>
</dbReference>
<dbReference type="PROSITE" id="PS50191">
    <property type="entry name" value="CRAL_TRIO"/>
    <property type="match status" value="1"/>
</dbReference>
<dbReference type="InterPro" id="IPR052432">
    <property type="entry name" value="PITP/CRAL-TRIO"/>
</dbReference>
<sequence length="222" mass="26028">MEKFVVQTLECGRLLIHPNEEACIIFDMSEFGFIGQVDIKILKFTMNLLQYHYPECCGLFIILDLPRATQTLWKVISPWLAESFASKVRFASHTQDLLKYIDAEHLPACFEGGKAQWKYEYIAPVPRQDYRRKDAATKERMVQAWKTLLWKVEALVKERAECEEVETLETRAEAVIETELGRLIKDLRVAYFRMRPYICAKSMYERSEDPPLREDGSVVWSY</sequence>
<evidence type="ECO:0000259" key="1">
    <source>
        <dbReference type="PROSITE" id="PS50191"/>
    </source>
</evidence>
<comment type="caution">
    <text evidence="2">The sequence shown here is derived from an EMBL/GenBank/DDBJ whole genome shotgun (WGS) entry which is preliminary data.</text>
</comment>
<dbReference type="InterPro" id="IPR001251">
    <property type="entry name" value="CRAL-TRIO_dom"/>
</dbReference>
<accession>A0A9P7ZYY1</accession>
<protein>
    <recommendedName>
        <fullName evidence="1">CRAL-TRIO domain-containing protein</fullName>
    </recommendedName>
</protein>
<evidence type="ECO:0000313" key="2">
    <source>
        <dbReference type="EMBL" id="KAG9320345.1"/>
    </source>
</evidence>
<dbReference type="AlphaFoldDB" id="A0A9P7ZYY1"/>
<dbReference type="CDD" id="cd00170">
    <property type="entry name" value="SEC14"/>
    <property type="match status" value="1"/>
</dbReference>
<dbReference type="Proteomes" id="UP000717515">
    <property type="component" value="Unassembled WGS sequence"/>
</dbReference>
<name>A0A9P7ZYY1_MORAP</name>
<dbReference type="PANTHER" id="PTHR46590">
    <property type="entry name" value="PHOSPHATIDYLINOSITOL TRANSFER PROTEIN CSR1-RELATED"/>
    <property type="match status" value="1"/>
</dbReference>
<proteinExistence type="predicted"/>
<dbReference type="Gene3D" id="3.40.525.10">
    <property type="entry name" value="CRAL-TRIO lipid binding domain"/>
    <property type="match status" value="1"/>
</dbReference>
<dbReference type="SUPFAM" id="SSF52087">
    <property type="entry name" value="CRAL/TRIO domain"/>
    <property type="match status" value="1"/>
</dbReference>